<dbReference type="InterPro" id="IPR014327">
    <property type="entry name" value="RNA_pol_sigma70_bacteroid"/>
</dbReference>
<reference evidence="8" key="1">
    <citation type="journal article" date="2019" name="Int. J. Syst. Evol. Microbiol.">
        <title>The Global Catalogue of Microorganisms (GCM) 10K type strain sequencing project: providing services to taxonomists for standard genome sequencing and annotation.</title>
        <authorList>
            <consortium name="The Broad Institute Genomics Platform"/>
            <consortium name="The Broad Institute Genome Sequencing Center for Infectious Disease"/>
            <person name="Wu L."/>
            <person name="Ma J."/>
        </authorList>
    </citation>
    <scope>NUCLEOTIDE SEQUENCE [LARGE SCALE GENOMIC DNA]</scope>
    <source>
        <strain evidence="8">CGMCC 1.15774</strain>
    </source>
</reference>
<evidence type="ECO:0000259" key="6">
    <source>
        <dbReference type="Pfam" id="PF08281"/>
    </source>
</evidence>
<comment type="caution">
    <text evidence="7">The sequence shown here is derived from an EMBL/GenBank/DDBJ whole genome shotgun (WGS) entry which is preliminary data.</text>
</comment>
<dbReference type="InterPro" id="IPR036388">
    <property type="entry name" value="WH-like_DNA-bd_sf"/>
</dbReference>
<dbReference type="SUPFAM" id="SSF88659">
    <property type="entry name" value="Sigma3 and sigma4 domains of RNA polymerase sigma factors"/>
    <property type="match status" value="1"/>
</dbReference>
<dbReference type="Pfam" id="PF04542">
    <property type="entry name" value="Sigma70_r2"/>
    <property type="match status" value="1"/>
</dbReference>
<dbReference type="SUPFAM" id="SSF88946">
    <property type="entry name" value="Sigma2 domain of RNA polymerase sigma factors"/>
    <property type="match status" value="1"/>
</dbReference>
<dbReference type="PANTHER" id="PTHR43133:SF46">
    <property type="entry name" value="RNA POLYMERASE SIGMA-70 FACTOR ECF SUBFAMILY"/>
    <property type="match status" value="1"/>
</dbReference>
<dbReference type="RefSeq" id="WP_379762551.1">
    <property type="nucleotide sequence ID" value="NZ_JBHSCL010000003.1"/>
</dbReference>
<name>A0ABV8PJR6_9FLAO</name>
<dbReference type="NCBIfam" id="TIGR02985">
    <property type="entry name" value="Sig70_bacteroi1"/>
    <property type="match status" value="1"/>
</dbReference>
<dbReference type="InterPro" id="IPR007627">
    <property type="entry name" value="RNA_pol_sigma70_r2"/>
</dbReference>
<dbReference type="NCBIfam" id="TIGR02937">
    <property type="entry name" value="sigma70-ECF"/>
    <property type="match status" value="1"/>
</dbReference>
<sequence length="190" mass="22737">MPENDQELLSRLKKGDVLAYEEIYSKYAERLFFYAMNIFKQQELCEDILQNVFVHLWEKRKEHNITHLKAYLHQAVKFQIFKMLRNQRFTHEDLTRLNIVDASLNASRKMEFDELESLVKNLVNNLSPRCREIFIMSRFEEKSNKQIAEELGLSIQSVKNQISKALKLLKEQISPEQLAIYQFILFIFFI</sequence>
<keyword evidence="4" id="KW-0804">Transcription</keyword>
<dbReference type="PANTHER" id="PTHR43133">
    <property type="entry name" value="RNA POLYMERASE ECF-TYPE SIGMA FACTO"/>
    <property type="match status" value="1"/>
</dbReference>
<dbReference type="InterPro" id="IPR013324">
    <property type="entry name" value="RNA_pol_sigma_r3/r4-like"/>
</dbReference>
<evidence type="ECO:0000256" key="2">
    <source>
        <dbReference type="ARBA" id="ARBA00023015"/>
    </source>
</evidence>
<comment type="similarity">
    <text evidence="1">Belongs to the sigma-70 factor family. ECF subfamily.</text>
</comment>
<evidence type="ECO:0000256" key="1">
    <source>
        <dbReference type="ARBA" id="ARBA00010641"/>
    </source>
</evidence>
<keyword evidence="8" id="KW-1185">Reference proteome</keyword>
<dbReference type="CDD" id="cd06171">
    <property type="entry name" value="Sigma70_r4"/>
    <property type="match status" value="1"/>
</dbReference>
<evidence type="ECO:0000256" key="3">
    <source>
        <dbReference type="ARBA" id="ARBA00023082"/>
    </source>
</evidence>
<evidence type="ECO:0000259" key="5">
    <source>
        <dbReference type="Pfam" id="PF04542"/>
    </source>
</evidence>
<dbReference type="Proteomes" id="UP001595841">
    <property type="component" value="Unassembled WGS sequence"/>
</dbReference>
<keyword evidence="3" id="KW-0731">Sigma factor</keyword>
<proteinExistence type="inferred from homology"/>
<dbReference type="EMBL" id="JBHSCL010000003">
    <property type="protein sequence ID" value="MFC4219139.1"/>
    <property type="molecule type" value="Genomic_DNA"/>
</dbReference>
<accession>A0ABV8PJR6</accession>
<dbReference type="InterPro" id="IPR013325">
    <property type="entry name" value="RNA_pol_sigma_r2"/>
</dbReference>
<dbReference type="Gene3D" id="1.10.1740.10">
    <property type="match status" value="1"/>
</dbReference>
<feature type="domain" description="RNA polymerase sigma-70 region 2" evidence="5">
    <location>
        <begin position="23"/>
        <end position="88"/>
    </location>
</feature>
<feature type="domain" description="RNA polymerase sigma factor 70 region 4 type 2" evidence="6">
    <location>
        <begin position="120"/>
        <end position="169"/>
    </location>
</feature>
<evidence type="ECO:0000313" key="8">
    <source>
        <dbReference type="Proteomes" id="UP001595841"/>
    </source>
</evidence>
<gene>
    <name evidence="7" type="ORF">ACFOWS_03295</name>
</gene>
<dbReference type="InterPro" id="IPR039425">
    <property type="entry name" value="RNA_pol_sigma-70-like"/>
</dbReference>
<dbReference type="InterPro" id="IPR013249">
    <property type="entry name" value="RNA_pol_sigma70_r4_t2"/>
</dbReference>
<organism evidence="7 8">
    <name type="scientific">Flagellimonas marina</name>
    <dbReference type="NCBI Taxonomy" id="1775168"/>
    <lineage>
        <taxon>Bacteria</taxon>
        <taxon>Pseudomonadati</taxon>
        <taxon>Bacteroidota</taxon>
        <taxon>Flavobacteriia</taxon>
        <taxon>Flavobacteriales</taxon>
        <taxon>Flavobacteriaceae</taxon>
        <taxon>Flagellimonas</taxon>
    </lineage>
</organism>
<keyword evidence="2" id="KW-0805">Transcription regulation</keyword>
<dbReference type="Gene3D" id="1.10.10.10">
    <property type="entry name" value="Winged helix-like DNA-binding domain superfamily/Winged helix DNA-binding domain"/>
    <property type="match status" value="1"/>
</dbReference>
<evidence type="ECO:0000313" key="7">
    <source>
        <dbReference type="EMBL" id="MFC4219139.1"/>
    </source>
</evidence>
<protein>
    <submittedName>
        <fullName evidence="7">RNA polymerase sigma factor</fullName>
    </submittedName>
</protein>
<dbReference type="Pfam" id="PF08281">
    <property type="entry name" value="Sigma70_r4_2"/>
    <property type="match status" value="1"/>
</dbReference>
<dbReference type="InterPro" id="IPR014284">
    <property type="entry name" value="RNA_pol_sigma-70_dom"/>
</dbReference>
<evidence type="ECO:0000256" key="4">
    <source>
        <dbReference type="ARBA" id="ARBA00023163"/>
    </source>
</evidence>